<name>A0A8T2NKJ1_9TELE</name>
<gene>
    <name evidence="5" type="ORF">JZ751_027030</name>
</gene>
<dbReference type="PROSITE" id="PS50103">
    <property type="entry name" value="ZF_C3H1"/>
    <property type="match status" value="1"/>
</dbReference>
<proteinExistence type="predicted"/>
<keyword evidence="6" id="KW-1185">Reference proteome</keyword>
<feature type="domain" description="C3H1-type" evidence="4">
    <location>
        <begin position="224"/>
        <end position="251"/>
    </location>
</feature>
<dbReference type="InterPro" id="IPR011990">
    <property type="entry name" value="TPR-like_helical_dom_sf"/>
</dbReference>
<keyword evidence="2" id="KW-0479">Metal-binding</keyword>
<dbReference type="InterPro" id="IPR000571">
    <property type="entry name" value="Znf_CCCH"/>
</dbReference>
<dbReference type="InterPro" id="IPR012677">
    <property type="entry name" value="Nucleotide-bd_a/b_plait_sf"/>
</dbReference>
<evidence type="ECO:0000256" key="2">
    <source>
        <dbReference type="PROSITE-ProRule" id="PRU00723"/>
    </source>
</evidence>
<dbReference type="EMBL" id="JAFBMS010000072">
    <property type="protein sequence ID" value="KAG9338162.1"/>
    <property type="molecule type" value="Genomic_DNA"/>
</dbReference>
<dbReference type="CDD" id="cd00590">
    <property type="entry name" value="RRM_SF"/>
    <property type="match status" value="1"/>
</dbReference>
<sequence length="265" mass="30019">MQRYEKSLMDAEISLTMCPDWIKGLYRKGRALVGLKRYAEAAAVFKQLLKLDSSCIDAAQELMTVQIIQLMEIGFSREQSTNALIIHGTLEKALEALSNIPVEDMKKTPPKPSPPMRASPIKPQPQPTLFPIWVGNLVPSVSEKMLQTIFETVGEIYSLRLLRAKRCAFINYTKDEYCQNAIRKFNGIELEGIKILVRYPDRLHTHLGMSKSAQPSADMPKTAQKSTGECFFWRNNGCIKKNNCIYRHVPEHKGIDRVKSHADAP</sequence>
<dbReference type="GO" id="GO:0008270">
    <property type="term" value="F:zinc ion binding"/>
    <property type="evidence" value="ECO:0007669"/>
    <property type="project" value="UniProtKB-KW"/>
</dbReference>
<evidence type="ECO:0000259" key="4">
    <source>
        <dbReference type="PROSITE" id="PS50103"/>
    </source>
</evidence>
<comment type="caution">
    <text evidence="5">The sequence shown here is derived from an EMBL/GenBank/DDBJ whole genome shotgun (WGS) entry which is preliminary data.</text>
</comment>
<dbReference type="Gene3D" id="1.10.8.10">
    <property type="entry name" value="DNA helicase RuvA subunit, C-terminal domain"/>
    <property type="match status" value="1"/>
</dbReference>
<feature type="zinc finger region" description="C3H1-type" evidence="2">
    <location>
        <begin position="224"/>
        <end position="251"/>
    </location>
</feature>
<dbReference type="InterPro" id="IPR035979">
    <property type="entry name" value="RBD_domain_sf"/>
</dbReference>
<feature type="domain" description="RRM" evidence="3">
    <location>
        <begin position="130"/>
        <end position="202"/>
    </location>
</feature>
<dbReference type="PROSITE" id="PS50102">
    <property type="entry name" value="RRM"/>
    <property type="match status" value="1"/>
</dbReference>
<keyword evidence="2" id="KW-0863">Zinc-finger</keyword>
<dbReference type="OrthoDB" id="2017782at2759"/>
<dbReference type="SUPFAM" id="SSF48452">
    <property type="entry name" value="TPR-like"/>
    <property type="match status" value="1"/>
</dbReference>
<dbReference type="Gene3D" id="3.30.70.330">
    <property type="match status" value="1"/>
</dbReference>
<reference evidence="5" key="1">
    <citation type="thesis" date="2021" institute="BYU ScholarsArchive" country="Provo, UT, USA">
        <title>Applications of and Algorithms for Genome Assembly and Genomic Analyses with an Emphasis on Marine Teleosts.</title>
        <authorList>
            <person name="Pickett B.D."/>
        </authorList>
    </citation>
    <scope>NUCLEOTIDE SEQUENCE</scope>
    <source>
        <strain evidence="5">HI-2016</strain>
    </source>
</reference>
<protein>
    <submittedName>
        <fullName evidence="5">Uncharacterized protein</fullName>
    </submittedName>
</protein>
<organism evidence="5 6">
    <name type="scientific">Albula glossodonta</name>
    <name type="common">roundjaw bonefish</name>
    <dbReference type="NCBI Taxonomy" id="121402"/>
    <lineage>
        <taxon>Eukaryota</taxon>
        <taxon>Metazoa</taxon>
        <taxon>Chordata</taxon>
        <taxon>Craniata</taxon>
        <taxon>Vertebrata</taxon>
        <taxon>Euteleostomi</taxon>
        <taxon>Actinopterygii</taxon>
        <taxon>Neopterygii</taxon>
        <taxon>Teleostei</taxon>
        <taxon>Albuliformes</taxon>
        <taxon>Albulidae</taxon>
        <taxon>Albula</taxon>
    </lineage>
</organism>
<evidence type="ECO:0000256" key="1">
    <source>
        <dbReference type="PROSITE-ProRule" id="PRU00176"/>
    </source>
</evidence>
<dbReference type="PANTHER" id="PTHR47678:SF1">
    <property type="entry name" value="TETRATRICOPEPTIDE REPEAT PROTEIN 31"/>
    <property type="match status" value="1"/>
</dbReference>
<dbReference type="Pfam" id="PF00076">
    <property type="entry name" value="RRM_1"/>
    <property type="match status" value="1"/>
</dbReference>
<dbReference type="GO" id="GO:0003723">
    <property type="term" value="F:RNA binding"/>
    <property type="evidence" value="ECO:0007669"/>
    <property type="project" value="UniProtKB-UniRule"/>
</dbReference>
<dbReference type="Gene3D" id="1.25.40.10">
    <property type="entry name" value="Tetratricopeptide repeat domain"/>
    <property type="match status" value="1"/>
</dbReference>
<evidence type="ECO:0000313" key="6">
    <source>
        <dbReference type="Proteomes" id="UP000824540"/>
    </source>
</evidence>
<dbReference type="SUPFAM" id="SSF54928">
    <property type="entry name" value="RNA-binding domain, RBD"/>
    <property type="match status" value="1"/>
</dbReference>
<dbReference type="SMART" id="SM00360">
    <property type="entry name" value="RRM"/>
    <property type="match status" value="1"/>
</dbReference>
<evidence type="ECO:0000259" key="3">
    <source>
        <dbReference type="PROSITE" id="PS50102"/>
    </source>
</evidence>
<evidence type="ECO:0000313" key="5">
    <source>
        <dbReference type="EMBL" id="KAG9338162.1"/>
    </source>
</evidence>
<keyword evidence="1" id="KW-0694">RNA-binding</keyword>
<dbReference type="InterPro" id="IPR000504">
    <property type="entry name" value="RRM_dom"/>
</dbReference>
<keyword evidence="2" id="KW-0862">Zinc</keyword>
<dbReference type="Proteomes" id="UP000824540">
    <property type="component" value="Unassembled WGS sequence"/>
</dbReference>
<accession>A0A8T2NKJ1</accession>
<dbReference type="AlphaFoldDB" id="A0A8T2NKJ1"/>
<dbReference type="PANTHER" id="PTHR47678">
    <property type="entry name" value="TETRATRICOPEPTIDE REPEAT PROTEIN 31"/>
    <property type="match status" value="1"/>
</dbReference>